<dbReference type="AlphaFoldDB" id="A0A3M8SUY8"/>
<sequence length="142" mass="15708">MSQSAPVSHDAAVATSSMRLDLWLWAARFYKTRSLARHAIETGKVEIGGQRPKASRAVRAGDLLSVSRAEETFEVTVVGLSDSRGSASVAQQLYVESEDSRLRREHERANRAAQRTGYCAPETRPDKRARRLIRALGDIDAL</sequence>
<gene>
    <name evidence="3" type="ORF">EER27_04885</name>
</gene>
<dbReference type="RefSeq" id="WP_123086905.1">
    <property type="nucleotide sequence ID" value="NZ_RIBS01000002.1"/>
</dbReference>
<dbReference type="InterPro" id="IPR036986">
    <property type="entry name" value="S4_RNA-bd_sf"/>
</dbReference>
<comment type="caution">
    <text evidence="3">The sequence shown here is derived from an EMBL/GenBank/DDBJ whole genome shotgun (WGS) entry which is preliminary data.</text>
</comment>
<dbReference type="PROSITE" id="PS50889">
    <property type="entry name" value="S4"/>
    <property type="match status" value="1"/>
</dbReference>
<organism evidence="3 4">
    <name type="scientific">Montanilutibacter psychrotolerans</name>
    <dbReference type="NCBI Taxonomy" id="1327343"/>
    <lineage>
        <taxon>Bacteria</taxon>
        <taxon>Pseudomonadati</taxon>
        <taxon>Pseudomonadota</taxon>
        <taxon>Gammaproteobacteria</taxon>
        <taxon>Lysobacterales</taxon>
        <taxon>Lysobacteraceae</taxon>
        <taxon>Montanilutibacter</taxon>
    </lineage>
</organism>
<name>A0A3M8SUY8_9GAMM</name>
<dbReference type="InterPro" id="IPR002942">
    <property type="entry name" value="S4_RNA-bd"/>
</dbReference>
<dbReference type="OrthoDB" id="9797176at2"/>
<dbReference type="GO" id="GO:0003723">
    <property type="term" value="F:RNA binding"/>
    <property type="evidence" value="ECO:0007669"/>
    <property type="project" value="UniProtKB-KW"/>
</dbReference>
<feature type="domain" description="RNA-binding S4" evidence="2">
    <location>
        <begin position="18"/>
        <end position="80"/>
    </location>
</feature>
<dbReference type="SUPFAM" id="SSF55174">
    <property type="entry name" value="Alpha-L RNA-binding motif"/>
    <property type="match status" value="1"/>
</dbReference>
<evidence type="ECO:0000256" key="1">
    <source>
        <dbReference type="PROSITE-ProRule" id="PRU00182"/>
    </source>
</evidence>
<dbReference type="CDD" id="cd00165">
    <property type="entry name" value="S4"/>
    <property type="match status" value="1"/>
</dbReference>
<dbReference type="Pfam" id="PF01479">
    <property type="entry name" value="S4"/>
    <property type="match status" value="1"/>
</dbReference>
<keyword evidence="4" id="KW-1185">Reference proteome</keyword>
<accession>A0A3M8SUY8</accession>
<evidence type="ECO:0000313" key="3">
    <source>
        <dbReference type="EMBL" id="RNF85119.1"/>
    </source>
</evidence>
<protein>
    <submittedName>
        <fullName evidence="3">RNA-binding S4 domain-containing protein</fullName>
    </submittedName>
</protein>
<evidence type="ECO:0000313" key="4">
    <source>
        <dbReference type="Proteomes" id="UP000267049"/>
    </source>
</evidence>
<dbReference type="Proteomes" id="UP000267049">
    <property type="component" value="Unassembled WGS sequence"/>
</dbReference>
<dbReference type="SMART" id="SM00363">
    <property type="entry name" value="S4"/>
    <property type="match status" value="1"/>
</dbReference>
<reference evidence="3 4" key="1">
    <citation type="submission" date="2018-11" db="EMBL/GenBank/DDBJ databases">
        <title>Lysobacter cryohumiis sp. nov., isolated from soil in the Tianshan Mountains, Xinjiang, China.</title>
        <authorList>
            <person name="Luo Y."/>
            <person name="Sheng H."/>
        </authorList>
    </citation>
    <scope>NUCLEOTIDE SEQUENCE [LARGE SCALE GENOMIC DNA]</scope>
    <source>
        <strain evidence="3 4">ZS60</strain>
    </source>
</reference>
<dbReference type="Gene3D" id="3.10.290.10">
    <property type="entry name" value="RNA-binding S4 domain"/>
    <property type="match status" value="1"/>
</dbReference>
<proteinExistence type="predicted"/>
<evidence type="ECO:0000259" key="2">
    <source>
        <dbReference type="SMART" id="SM00363"/>
    </source>
</evidence>
<keyword evidence="1" id="KW-0694">RNA-binding</keyword>
<dbReference type="EMBL" id="RIBS01000002">
    <property type="protein sequence ID" value="RNF85119.1"/>
    <property type="molecule type" value="Genomic_DNA"/>
</dbReference>